<evidence type="ECO:0000313" key="2">
    <source>
        <dbReference type="EMBL" id="GEU83711.1"/>
    </source>
</evidence>
<evidence type="ECO:0000256" key="1">
    <source>
        <dbReference type="SAM" id="MobiDB-lite"/>
    </source>
</evidence>
<feature type="region of interest" description="Disordered" evidence="1">
    <location>
        <begin position="98"/>
        <end position="123"/>
    </location>
</feature>
<sequence>MTLSKKYDNNKSLVVFDLFLHGDEESEVVESLNNCSLGCVKLDEVDGKTFVKSGVKLHKVEETKLGVHRFEDYMMNLGRVCSEVGTRNELESHNLVKPSEEVDKDNKIPSIHLSEDDDSGREENFSSDLGVNIDCVGCIFVEVKTTVEKTVGLW</sequence>
<name>A0A6L2NBY4_TANCI</name>
<comment type="caution">
    <text evidence="2">The sequence shown here is derived from an EMBL/GenBank/DDBJ whole genome shotgun (WGS) entry which is preliminary data.</text>
</comment>
<dbReference type="EMBL" id="BKCJ010008736">
    <property type="protein sequence ID" value="GEU83711.1"/>
    <property type="molecule type" value="Genomic_DNA"/>
</dbReference>
<protein>
    <submittedName>
        <fullName evidence="2">Uncharacterized protein</fullName>
    </submittedName>
</protein>
<proteinExistence type="predicted"/>
<organism evidence="2">
    <name type="scientific">Tanacetum cinerariifolium</name>
    <name type="common">Dalmatian daisy</name>
    <name type="synonym">Chrysanthemum cinerariifolium</name>
    <dbReference type="NCBI Taxonomy" id="118510"/>
    <lineage>
        <taxon>Eukaryota</taxon>
        <taxon>Viridiplantae</taxon>
        <taxon>Streptophyta</taxon>
        <taxon>Embryophyta</taxon>
        <taxon>Tracheophyta</taxon>
        <taxon>Spermatophyta</taxon>
        <taxon>Magnoliopsida</taxon>
        <taxon>eudicotyledons</taxon>
        <taxon>Gunneridae</taxon>
        <taxon>Pentapetalae</taxon>
        <taxon>asterids</taxon>
        <taxon>campanulids</taxon>
        <taxon>Asterales</taxon>
        <taxon>Asteraceae</taxon>
        <taxon>Asteroideae</taxon>
        <taxon>Anthemideae</taxon>
        <taxon>Anthemidinae</taxon>
        <taxon>Tanacetum</taxon>
    </lineage>
</organism>
<feature type="compositionally biased region" description="Basic and acidic residues" evidence="1">
    <location>
        <begin position="98"/>
        <end position="107"/>
    </location>
</feature>
<gene>
    <name evidence="2" type="ORF">Tci_055689</name>
</gene>
<reference evidence="2" key="1">
    <citation type="journal article" date="2019" name="Sci. Rep.">
        <title>Draft genome of Tanacetum cinerariifolium, the natural source of mosquito coil.</title>
        <authorList>
            <person name="Yamashiro T."/>
            <person name="Shiraishi A."/>
            <person name="Satake H."/>
            <person name="Nakayama K."/>
        </authorList>
    </citation>
    <scope>NUCLEOTIDE SEQUENCE</scope>
</reference>
<accession>A0A6L2NBY4</accession>
<dbReference type="AlphaFoldDB" id="A0A6L2NBY4"/>